<name>X1I5J9_9ZZZZ</name>
<gene>
    <name evidence="1" type="ORF">S03H2_33303</name>
</gene>
<feature type="non-terminal residue" evidence="1">
    <location>
        <position position="1"/>
    </location>
</feature>
<organism evidence="1">
    <name type="scientific">marine sediment metagenome</name>
    <dbReference type="NCBI Taxonomy" id="412755"/>
    <lineage>
        <taxon>unclassified sequences</taxon>
        <taxon>metagenomes</taxon>
        <taxon>ecological metagenomes</taxon>
    </lineage>
</organism>
<dbReference type="EMBL" id="BARU01020264">
    <property type="protein sequence ID" value="GAH61379.1"/>
    <property type="molecule type" value="Genomic_DNA"/>
</dbReference>
<dbReference type="AlphaFoldDB" id="X1I5J9"/>
<comment type="caution">
    <text evidence="1">The sequence shown here is derived from an EMBL/GenBank/DDBJ whole genome shotgun (WGS) entry which is preliminary data.</text>
</comment>
<accession>X1I5J9</accession>
<protein>
    <submittedName>
        <fullName evidence="1">Uncharacterized protein</fullName>
    </submittedName>
</protein>
<evidence type="ECO:0000313" key="1">
    <source>
        <dbReference type="EMBL" id="GAH61379.1"/>
    </source>
</evidence>
<proteinExistence type="predicted"/>
<sequence length="39" mass="4136">DSISGAEEFIEAGKIVGMATTIGLECRCDYGLCLPGRCR</sequence>
<reference evidence="1" key="1">
    <citation type="journal article" date="2014" name="Front. Microbiol.">
        <title>High frequency of phylogenetically diverse reductive dehalogenase-homologous genes in deep subseafloor sedimentary metagenomes.</title>
        <authorList>
            <person name="Kawai M."/>
            <person name="Futagami T."/>
            <person name="Toyoda A."/>
            <person name="Takaki Y."/>
            <person name="Nishi S."/>
            <person name="Hori S."/>
            <person name="Arai W."/>
            <person name="Tsubouchi T."/>
            <person name="Morono Y."/>
            <person name="Uchiyama I."/>
            <person name="Ito T."/>
            <person name="Fujiyama A."/>
            <person name="Inagaki F."/>
            <person name="Takami H."/>
        </authorList>
    </citation>
    <scope>NUCLEOTIDE SEQUENCE</scope>
    <source>
        <strain evidence="1">Expedition CK06-06</strain>
    </source>
</reference>